<keyword evidence="3" id="KW-0028">Amino-acid biosynthesis</keyword>
<keyword evidence="6" id="KW-1185">Reference proteome</keyword>
<dbReference type="Gene3D" id="3.40.50.720">
    <property type="entry name" value="NAD(P)-binding Rossmann-like Domain"/>
    <property type="match status" value="2"/>
</dbReference>
<evidence type="ECO:0000313" key="6">
    <source>
        <dbReference type="Proteomes" id="UP000789342"/>
    </source>
</evidence>
<dbReference type="Pfam" id="PF03435">
    <property type="entry name" value="Sacchrp_dh_NADP"/>
    <property type="match status" value="1"/>
</dbReference>
<dbReference type="SUPFAM" id="SSF55347">
    <property type="entry name" value="Glyceraldehyde-3-phosphate dehydrogenase-like, C-terminal domain"/>
    <property type="match status" value="1"/>
</dbReference>
<dbReference type="Gene3D" id="1.10.1870.10">
    <property type="entry name" value="Domain 3, Saccharopine reductase"/>
    <property type="match status" value="1"/>
</dbReference>
<dbReference type="PANTHER" id="PTHR11133">
    <property type="entry name" value="SACCHAROPINE DEHYDROGENASE"/>
    <property type="match status" value="1"/>
</dbReference>
<dbReference type="InterPro" id="IPR007698">
    <property type="entry name" value="AlaDH/PNT_NAD(H)-bd"/>
</dbReference>
<evidence type="ECO:0000259" key="4">
    <source>
        <dbReference type="SMART" id="SM01002"/>
    </source>
</evidence>
<dbReference type="FunFam" id="3.30.360.10:FF:000008">
    <property type="entry name" value="Alpha-aminoadipic semialdehyde synthase, mitochondrial"/>
    <property type="match status" value="1"/>
</dbReference>
<dbReference type="InterPro" id="IPR051168">
    <property type="entry name" value="AASS"/>
</dbReference>
<protein>
    <submittedName>
        <fullName evidence="5">3722_t:CDS:1</fullName>
    </submittedName>
</protein>
<feature type="non-terminal residue" evidence="5">
    <location>
        <position position="811"/>
    </location>
</feature>
<dbReference type="Gene3D" id="3.30.360.10">
    <property type="entry name" value="Dihydrodipicolinate Reductase, domain 2"/>
    <property type="match status" value="1"/>
</dbReference>
<reference evidence="5" key="1">
    <citation type="submission" date="2021-06" db="EMBL/GenBank/DDBJ databases">
        <authorList>
            <person name="Kallberg Y."/>
            <person name="Tangrot J."/>
            <person name="Rosling A."/>
        </authorList>
    </citation>
    <scope>NUCLEOTIDE SEQUENCE</scope>
    <source>
        <strain evidence="5">CL551</strain>
    </source>
</reference>
<evidence type="ECO:0000313" key="5">
    <source>
        <dbReference type="EMBL" id="CAG8691904.1"/>
    </source>
</evidence>
<comment type="caution">
    <text evidence="5">The sequence shown here is derived from an EMBL/GenBank/DDBJ whole genome shotgun (WGS) entry which is preliminary data.</text>
</comment>
<keyword evidence="3" id="KW-0457">Lysine biosynthesis</keyword>
<dbReference type="GO" id="GO:0005737">
    <property type="term" value="C:cytoplasm"/>
    <property type="evidence" value="ECO:0007669"/>
    <property type="project" value="TreeGrafter"/>
</dbReference>
<dbReference type="AlphaFoldDB" id="A0A9N9HLZ0"/>
<dbReference type="OrthoDB" id="10059875at2759"/>
<dbReference type="InterPro" id="IPR005097">
    <property type="entry name" value="Sacchrp_dh_NADP-bd"/>
</dbReference>
<proteinExistence type="predicted"/>
<name>A0A9N9HLZ0_9GLOM</name>
<dbReference type="GO" id="GO:0019878">
    <property type="term" value="P:lysine biosynthetic process via aminoadipic acid"/>
    <property type="evidence" value="ECO:0007669"/>
    <property type="project" value="TreeGrafter"/>
</dbReference>
<evidence type="ECO:0000256" key="2">
    <source>
        <dbReference type="ARBA" id="ARBA00023002"/>
    </source>
</evidence>
<evidence type="ECO:0000256" key="1">
    <source>
        <dbReference type="ARBA" id="ARBA00022857"/>
    </source>
</evidence>
<dbReference type="GO" id="GO:0004753">
    <property type="term" value="F:saccharopine dehydrogenase activity"/>
    <property type="evidence" value="ECO:0007669"/>
    <property type="project" value="TreeGrafter"/>
</dbReference>
<dbReference type="Proteomes" id="UP000789342">
    <property type="component" value="Unassembled WGS sequence"/>
</dbReference>
<evidence type="ECO:0000256" key="3">
    <source>
        <dbReference type="ARBA" id="ARBA00023154"/>
    </source>
</evidence>
<feature type="domain" description="Alanine dehydrogenase/pyridine nucleotide transhydrogenase NAD(H)-binding" evidence="4">
    <location>
        <begin position="73"/>
        <end position="258"/>
    </location>
</feature>
<dbReference type="Pfam" id="PF16653">
    <property type="entry name" value="Sacchrp_dh_C"/>
    <property type="match status" value="1"/>
</dbReference>
<keyword evidence="2" id="KW-0560">Oxidoreductase</keyword>
<keyword evidence="1" id="KW-0521">NADP</keyword>
<accession>A0A9N9HLZ0</accession>
<dbReference type="FunFam" id="3.40.50.720:FF:000072">
    <property type="entry name" value="Saccharopine dehydrogenase [NADP(+), L-glutamate-forming]"/>
    <property type="match status" value="1"/>
</dbReference>
<dbReference type="SUPFAM" id="SSF52283">
    <property type="entry name" value="Formate/glycerate dehydrogenase catalytic domain-like"/>
    <property type="match status" value="1"/>
</dbReference>
<dbReference type="InterPro" id="IPR032095">
    <property type="entry name" value="Sacchrp_dh-like_C"/>
</dbReference>
<sequence length="811" mass="90798">KIRLIDYELMTDEKNKRLVLFGTHAGYAGMIDGLHGLGLRLLGLGYNTPFMPDYTDKSFLLARRHVSYNVGDAIAADGLPKDFGPMIFAFTGTGNVSKGAQDIFRNLPHDYVEVKDLPKLINCKDSVNKIYGCNVQLKDYITPKGNGKFDKQHYYSHPEEYVSHFHTKVAPYATMLIHGSYWDTRFPRLITTSQLRALQSNPNLKHRLLTVADISCDINGALEFLSHSTTIDDPFYYVDAVNGREHKRDEERGTQIMAVDILPTEIPLESSKHFSKSLYPYLNDLVNGTIDSNPVLARATITRDGKLVSPHEKLYDLLPKNNINAAETAPNVVRKDKKKILLLGSGFVAKPLIDYLVKQKDFELTIASNIIAEANALARGDERIKVVELDVKNNIKLSELVKGSDAVVSLIPASLHHIVAEACILYKKHMITASYISPEMRELDDRAKNAGITLLNEIGVDPGIDHLSAMKIIDEVKAEGGEITSFTSWCGGLPAPEASDVPLGYKFSWSPKGALLAALNNAQFWMDGELQRITGENLLKHHFPNVPIYPGFAFEGLANRDSLSYLETYGLHPLESKKSLFRGTLRYKGFSDLMYSFYKIGLLDVKPQRFLCHTWPEFLDNLLFEAPRSNLSESSRMSAISQKLDLPLNHHMVETVANSLKWLSLIQTQDTLLPITRKFQEPISPLDLFCVLLQDKLKYNPGERDLLVLHHEFGVKLKNGHEEKKVSTLISYGSPETYTAMARTVGLPAAIATEMILRGNIPEKGVITPTLPHIYNPILGKLDEEGIKIVESTANKEMNNKLIWDGSGIWK</sequence>
<dbReference type="SUPFAM" id="SSF51735">
    <property type="entry name" value="NAD(P)-binding Rossmann-fold domains"/>
    <property type="match status" value="1"/>
</dbReference>
<dbReference type="EMBL" id="CAJVPV010015437">
    <property type="protein sequence ID" value="CAG8691904.1"/>
    <property type="molecule type" value="Genomic_DNA"/>
</dbReference>
<dbReference type="InterPro" id="IPR036291">
    <property type="entry name" value="NAD(P)-bd_dom_sf"/>
</dbReference>
<gene>
    <name evidence="5" type="ORF">AMORRO_LOCUS11670</name>
</gene>
<dbReference type="SMART" id="SM01002">
    <property type="entry name" value="AlaDh_PNT_C"/>
    <property type="match status" value="1"/>
</dbReference>
<dbReference type="PANTHER" id="PTHR11133:SF22">
    <property type="entry name" value="ALPHA-AMINOADIPIC SEMIALDEHYDE SYNTHASE, MITOCHONDRIAL"/>
    <property type="match status" value="1"/>
</dbReference>
<organism evidence="5 6">
    <name type="scientific">Acaulospora morrowiae</name>
    <dbReference type="NCBI Taxonomy" id="94023"/>
    <lineage>
        <taxon>Eukaryota</taxon>
        <taxon>Fungi</taxon>
        <taxon>Fungi incertae sedis</taxon>
        <taxon>Mucoromycota</taxon>
        <taxon>Glomeromycotina</taxon>
        <taxon>Glomeromycetes</taxon>
        <taxon>Diversisporales</taxon>
        <taxon>Acaulosporaceae</taxon>
        <taxon>Acaulospora</taxon>
    </lineage>
</organism>